<dbReference type="Gene3D" id="3.40.50.1820">
    <property type="entry name" value="alpha/beta hydrolase"/>
    <property type="match status" value="1"/>
</dbReference>
<organism evidence="4 5">
    <name type="scientific">Gimesia aquarii</name>
    <dbReference type="NCBI Taxonomy" id="2527964"/>
    <lineage>
        <taxon>Bacteria</taxon>
        <taxon>Pseudomonadati</taxon>
        <taxon>Planctomycetota</taxon>
        <taxon>Planctomycetia</taxon>
        <taxon>Planctomycetales</taxon>
        <taxon>Planctomycetaceae</taxon>
        <taxon>Gimesia</taxon>
    </lineage>
</organism>
<evidence type="ECO:0000256" key="2">
    <source>
        <dbReference type="SAM" id="SignalP"/>
    </source>
</evidence>
<feature type="region of interest" description="Disordered" evidence="1">
    <location>
        <begin position="111"/>
        <end position="133"/>
    </location>
</feature>
<dbReference type="AlphaFoldDB" id="A0A517VVF4"/>
<dbReference type="Proteomes" id="UP000318704">
    <property type="component" value="Chromosome"/>
</dbReference>
<gene>
    <name evidence="4" type="ORF">V144x_24560</name>
</gene>
<reference evidence="4 5" key="1">
    <citation type="submission" date="2019-03" db="EMBL/GenBank/DDBJ databases">
        <title>Deep-cultivation of Planctomycetes and their phenomic and genomic characterization uncovers novel biology.</title>
        <authorList>
            <person name="Wiegand S."/>
            <person name="Jogler M."/>
            <person name="Boedeker C."/>
            <person name="Pinto D."/>
            <person name="Vollmers J."/>
            <person name="Rivas-Marin E."/>
            <person name="Kohn T."/>
            <person name="Peeters S.H."/>
            <person name="Heuer A."/>
            <person name="Rast P."/>
            <person name="Oberbeckmann S."/>
            <person name="Bunk B."/>
            <person name="Jeske O."/>
            <person name="Meyerdierks A."/>
            <person name="Storesund J.E."/>
            <person name="Kallscheuer N."/>
            <person name="Luecker S."/>
            <person name="Lage O.M."/>
            <person name="Pohl T."/>
            <person name="Merkel B.J."/>
            <person name="Hornburger P."/>
            <person name="Mueller R.-W."/>
            <person name="Bruemmer F."/>
            <person name="Labrenz M."/>
            <person name="Spormann A.M."/>
            <person name="Op den Camp H."/>
            <person name="Overmann J."/>
            <person name="Amann R."/>
            <person name="Jetten M.S.M."/>
            <person name="Mascher T."/>
            <person name="Medema M.H."/>
            <person name="Devos D.P."/>
            <person name="Kaster A.-K."/>
            <person name="Ovreas L."/>
            <person name="Rohde M."/>
            <person name="Galperin M.Y."/>
            <person name="Jogler C."/>
        </authorList>
    </citation>
    <scope>NUCLEOTIDE SEQUENCE [LARGE SCALE GENOMIC DNA]</scope>
    <source>
        <strain evidence="4 5">V144</strain>
    </source>
</reference>
<feature type="domain" description="AB hydrolase-1" evidence="3">
    <location>
        <begin position="72"/>
        <end position="217"/>
    </location>
</feature>
<evidence type="ECO:0000313" key="4">
    <source>
        <dbReference type="EMBL" id="QDT96985.1"/>
    </source>
</evidence>
<dbReference type="InterPro" id="IPR029058">
    <property type="entry name" value="AB_hydrolase_fold"/>
</dbReference>
<evidence type="ECO:0000313" key="5">
    <source>
        <dbReference type="Proteomes" id="UP000318704"/>
    </source>
</evidence>
<evidence type="ECO:0000256" key="1">
    <source>
        <dbReference type="SAM" id="MobiDB-lite"/>
    </source>
</evidence>
<protein>
    <submittedName>
        <fullName evidence="4">Alpha/beta hydrolase family protein</fullName>
    </submittedName>
</protein>
<dbReference type="Pfam" id="PF00561">
    <property type="entry name" value="Abhydrolase_1"/>
    <property type="match status" value="1"/>
</dbReference>
<dbReference type="GO" id="GO:0016787">
    <property type="term" value="F:hydrolase activity"/>
    <property type="evidence" value="ECO:0007669"/>
    <property type="project" value="UniProtKB-KW"/>
</dbReference>
<dbReference type="EMBL" id="CP037920">
    <property type="protein sequence ID" value="QDT96985.1"/>
    <property type="molecule type" value="Genomic_DNA"/>
</dbReference>
<dbReference type="SUPFAM" id="SSF53474">
    <property type="entry name" value="alpha/beta-Hydrolases"/>
    <property type="match status" value="1"/>
</dbReference>
<keyword evidence="4" id="KW-0378">Hydrolase</keyword>
<name>A0A517VVF4_9PLAN</name>
<dbReference type="KEGG" id="gaw:V144x_24560"/>
<evidence type="ECO:0000259" key="3">
    <source>
        <dbReference type="Pfam" id="PF00561"/>
    </source>
</evidence>
<sequence precursor="true">MKNFFLCMKKIQLAQTVFAFMVISLLTTSALYAQGNKDSKGPPKPKEVTLTAQGGWPISITYYESSNAADAPVVVLLHGKGGSKRTWDNQFASILQQNGYAVVSVDLRKHGKSKGNSADQGGNKNQKGRTKSKLSSLDYKAMIALDMEAVWRFLYKEHQKKRLNMQKTAIIASDMSVPIALNYALFDWSKIPYDDAPVLAAKTPKGQTVRAMVLISPVNSVTGVTSARPAMRLRDPMYGIAFFVCSGVGDSLDRGSAKKLFTQLSPTPVPKELKMHYVFKEYRGKLRGTDMLGKRLGLEIDILKFLDKNLKKLPGDWSDRRPRYDREE</sequence>
<feature type="chain" id="PRO_5021826217" evidence="2">
    <location>
        <begin position="34"/>
        <end position="328"/>
    </location>
</feature>
<dbReference type="InterPro" id="IPR000073">
    <property type="entry name" value="AB_hydrolase_1"/>
</dbReference>
<dbReference type="RefSeq" id="WP_144985373.1">
    <property type="nucleotide sequence ID" value="NZ_CP037920.1"/>
</dbReference>
<feature type="signal peptide" evidence="2">
    <location>
        <begin position="1"/>
        <end position="33"/>
    </location>
</feature>
<keyword evidence="2" id="KW-0732">Signal</keyword>
<feature type="compositionally biased region" description="Polar residues" evidence="1">
    <location>
        <begin position="114"/>
        <end position="125"/>
    </location>
</feature>
<accession>A0A517VVF4</accession>
<proteinExistence type="predicted"/>